<sequence length="41" mass="4571">MIISAKAEYEHNARQNGEVVAEPSLDDVCNEMIAYFTGIIK</sequence>
<gene>
    <name evidence="1" type="ORF">TM448A05900_0007</name>
</gene>
<dbReference type="AlphaFoldDB" id="A0A6H2A3Q3"/>
<reference evidence="1" key="1">
    <citation type="submission" date="2020-03" db="EMBL/GenBank/DDBJ databases">
        <title>The deep terrestrial virosphere.</title>
        <authorList>
            <person name="Holmfeldt K."/>
            <person name="Nilsson E."/>
            <person name="Simone D."/>
            <person name="Lopez-Fernandez M."/>
            <person name="Wu X."/>
            <person name="de Brujin I."/>
            <person name="Lundin D."/>
            <person name="Andersson A."/>
            <person name="Bertilsson S."/>
            <person name="Dopson M."/>
        </authorList>
    </citation>
    <scope>NUCLEOTIDE SEQUENCE</scope>
    <source>
        <strain evidence="1">TM448A05900</strain>
    </source>
</reference>
<organism evidence="1">
    <name type="scientific">viral metagenome</name>
    <dbReference type="NCBI Taxonomy" id="1070528"/>
    <lineage>
        <taxon>unclassified sequences</taxon>
        <taxon>metagenomes</taxon>
        <taxon>organismal metagenomes</taxon>
    </lineage>
</organism>
<proteinExistence type="predicted"/>
<evidence type="ECO:0000313" key="1">
    <source>
        <dbReference type="EMBL" id="QJA54823.1"/>
    </source>
</evidence>
<protein>
    <submittedName>
        <fullName evidence="1">Uncharacterized protein</fullName>
    </submittedName>
</protein>
<dbReference type="EMBL" id="MT144541">
    <property type="protein sequence ID" value="QJA54823.1"/>
    <property type="molecule type" value="Genomic_DNA"/>
</dbReference>
<accession>A0A6H2A3Q3</accession>
<name>A0A6H2A3Q3_9ZZZZ</name>